<name>A0ABT6ML84_9NOCA</name>
<dbReference type="InterPro" id="IPR009003">
    <property type="entry name" value="Peptidase_S1_PA"/>
</dbReference>
<keyword evidence="1" id="KW-0732">Signal</keyword>
<proteinExistence type="predicted"/>
<protein>
    <recommendedName>
        <fullName evidence="4">Peptidase S1 domain-containing protein</fullName>
    </recommendedName>
</protein>
<dbReference type="EMBL" id="JARXVC010000037">
    <property type="protein sequence ID" value="MDH6285067.1"/>
    <property type="molecule type" value="Genomic_DNA"/>
</dbReference>
<reference evidence="2 3" key="1">
    <citation type="submission" date="2023-04" db="EMBL/GenBank/DDBJ databases">
        <title>Forest soil microbial communities from Buena Vista Peninsula, Colon Province, Panama.</title>
        <authorList>
            <person name="Bouskill N."/>
        </authorList>
    </citation>
    <scope>NUCLEOTIDE SEQUENCE [LARGE SCALE GENOMIC DNA]</scope>
    <source>
        <strain evidence="2 3">CFH S0262</strain>
    </source>
</reference>
<accession>A0ABT6ML84</accession>
<dbReference type="InterPro" id="IPR043504">
    <property type="entry name" value="Peptidase_S1_PA_chymotrypsin"/>
</dbReference>
<comment type="caution">
    <text evidence="2">The sequence shown here is derived from an EMBL/GenBank/DDBJ whole genome shotgun (WGS) entry which is preliminary data.</text>
</comment>
<dbReference type="Gene3D" id="2.40.10.10">
    <property type="entry name" value="Trypsin-like serine proteases"/>
    <property type="match status" value="2"/>
</dbReference>
<gene>
    <name evidence="2" type="ORF">M2280_006331</name>
</gene>
<dbReference type="Proteomes" id="UP001160334">
    <property type="component" value="Unassembled WGS sequence"/>
</dbReference>
<evidence type="ECO:0000313" key="3">
    <source>
        <dbReference type="Proteomes" id="UP001160334"/>
    </source>
</evidence>
<evidence type="ECO:0008006" key="4">
    <source>
        <dbReference type="Google" id="ProtNLM"/>
    </source>
</evidence>
<evidence type="ECO:0000313" key="2">
    <source>
        <dbReference type="EMBL" id="MDH6285067.1"/>
    </source>
</evidence>
<evidence type="ECO:0000256" key="1">
    <source>
        <dbReference type="SAM" id="SignalP"/>
    </source>
</evidence>
<sequence length="241" mass="24968">MKRILIVLASIAAFVLPMLAFAPAASAATGIISNGTGISPFEFPTSNPAGGGDECTIGVVGTDNSGNKLAITVSHCFTQTWNYKPDGAPVYRSGPGPRQQIGTIAYRAWNGVGFPVNDGNYGTDWLLIKLNADADLRSNGPGTRIDGVGVSNPSGTHCKDGIATGVKCGWITDSAPPTRFYSTAILGGGDSGGPAYQGTQIIGLNRAIWFTGFEFVKIGAVLNEINGSPWTPGKGFVVTNN</sequence>
<dbReference type="SUPFAM" id="SSF50494">
    <property type="entry name" value="Trypsin-like serine proteases"/>
    <property type="match status" value="1"/>
</dbReference>
<keyword evidence="3" id="KW-1185">Reference proteome</keyword>
<organism evidence="2 3">
    <name type="scientific">Prescottella agglutinans</name>
    <dbReference type="NCBI Taxonomy" id="1644129"/>
    <lineage>
        <taxon>Bacteria</taxon>
        <taxon>Bacillati</taxon>
        <taxon>Actinomycetota</taxon>
        <taxon>Actinomycetes</taxon>
        <taxon>Mycobacteriales</taxon>
        <taxon>Nocardiaceae</taxon>
        <taxon>Prescottella</taxon>
    </lineage>
</organism>
<feature type="chain" id="PRO_5046279357" description="Peptidase S1 domain-containing protein" evidence="1">
    <location>
        <begin position="28"/>
        <end position="241"/>
    </location>
</feature>
<feature type="signal peptide" evidence="1">
    <location>
        <begin position="1"/>
        <end position="27"/>
    </location>
</feature>
<dbReference type="RefSeq" id="WP_280764217.1">
    <property type="nucleotide sequence ID" value="NZ_JARXVC010000037.1"/>
</dbReference>